<dbReference type="InterPro" id="IPR011712">
    <property type="entry name" value="Sig_transdc_His_kin_sub3_dim/P"/>
</dbReference>
<keyword evidence="4" id="KW-0808">Transferase</keyword>
<evidence type="ECO:0000256" key="3">
    <source>
        <dbReference type="ARBA" id="ARBA00022553"/>
    </source>
</evidence>
<evidence type="ECO:0000256" key="10">
    <source>
        <dbReference type="SAM" id="Phobius"/>
    </source>
</evidence>
<keyword evidence="3" id="KW-0597">Phosphoprotein</keyword>
<evidence type="ECO:0000256" key="8">
    <source>
        <dbReference type="ARBA" id="ARBA00023012"/>
    </source>
</evidence>
<feature type="transmembrane region" description="Helical" evidence="10">
    <location>
        <begin position="12"/>
        <end position="32"/>
    </location>
</feature>
<evidence type="ECO:0000259" key="12">
    <source>
        <dbReference type="Pfam" id="PF07730"/>
    </source>
</evidence>
<dbReference type="CDD" id="cd16917">
    <property type="entry name" value="HATPase_UhpB-NarQ-NarX-like"/>
    <property type="match status" value="1"/>
</dbReference>
<protein>
    <recommendedName>
        <fullName evidence="2">histidine kinase</fullName>
        <ecNumber evidence="2">2.7.13.3</ecNumber>
    </recommendedName>
</protein>
<feature type="compositionally biased region" description="Low complexity" evidence="9">
    <location>
        <begin position="270"/>
        <end position="279"/>
    </location>
</feature>
<feature type="domain" description="Signal transduction histidine kinase subgroup 3 dimerisation and phosphoacceptor" evidence="12">
    <location>
        <begin position="64"/>
        <end position="125"/>
    </location>
</feature>
<organism evidence="13 14">
    <name type="scientific">Streptosporangium oxazolinicum</name>
    <dbReference type="NCBI Taxonomy" id="909287"/>
    <lineage>
        <taxon>Bacteria</taxon>
        <taxon>Bacillati</taxon>
        <taxon>Actinomycetota</taxon>
        <taxon>Actinomycetes</taxon>
        <taxon>Streptosporangiales</taxon>
        <taxon>Streptosporangiaceae</taxon>
        <taxon>Streptosporangium</taxon>
    </lineage>
</organism>
<name>A0ABP8AKL0_9ACTN</name>
<evidence type="ECO:0000256" key="6">
    <source>
        <dbReference type="ARBA" id="ARBA00022777"/>
    </source>
</evidence>
<evidence type="ECO:0000256" key="7">
    <source>
        <dbReference type="ARBA" id="ARBA00022840"/>
    </source>
</evidence>
<feature type="region of interest" description="Disordered" evidence="9">
    <location>
        <begin position="256"/>
        <end position="318"/>
    </location>
</feature>
<evidence type="ECO:0000313" key="13">
    <source>
        <dbReference type="EMBL" id="GAA4185569.1"/>
    </source>
</evidence>
<gene>
    <name evidence="13" type="ORF">GCM10022252_16150</name>
</gene>
<evidence type="ECO:0000256" key="2">
    <source>
        <dbReference type="ARBA" id="ARBA00012438"/>
    </source>
</evidence>
<keyword evidence="10" id="KW-0472">Membrane</keyword>
<sequence length="318" mass="33437">MWRADLLAEPMFPILLSCAALVLCAAVASLAWERRLLLLRLRSWEARFADQGEALAGAQLAERRARIARELHDVVAHGVSMMTLKVGAGRMIMDKDPERARQTLRVAEESGRQALVELQRALSLLDLDGPSTGRTPQPRLSDLRDLLAGVREQGLRVDVVEDGRPAEVGLALELVAYRIVQEALGNTLRHAGAHSARVTLRWRPGFLDVLVRDDGRTVPSAAAGHGLLGMRERATLFGGTLAAGTLPGGGFEVRARLPTAGETGNGAGEGEVTVAAPVGPRRGPTGAAEEDTAGPATRTGEGALTASGPAGQCPGPGS</sequence>
<dbReference type="InterPro" id="IPR050482">
    <property type="entry name" value="Sensor_HK_TwoCompSys"/>
</dbReference>
<dbReference type="Pfam" id="PF02518">
    <property type="entry name" value="HATPase_c"/>
    <property type="match status" value="1"/>
</dbReference>
<evidence type="ECO:0000256" key="4">
    <source>
        <dbReference type="ARBA" id="ARBA00022679"/>
    </source>
</evidence>
<dbReference type="EC" id="2.7.13.3" evidence="2"/>
<dbReference type="EMBL" id="BAABAQ010000002">
    <property type="protein sequence ID" value="GAA4185569.1"/>
    <property type="molecule type" value="Genomic_DNA"/>
</dbReference>
<keyword evidence="6" id="KW-0418">Kinase</keyword>
<keyword evidence="5" id="KW-0547">Nucleotide-binding</keyword>
<dbReference type="Proteomes" id="UP001501251">
    <property type="component" value="Unassembled WGS sequence"/>
</dbReference>
<dbReference type="Pfam" id="PF07730">
    <property type="entry name" value="HisKA_3"/>
    <property type="match status" value="1"/>
</dbReference>
<evidence type="ECO:0000256" key="1">
    <source>
        <dbReference type="ARBA" id="ARBA00000085"/>
    </source>
</evidence>
<evidence type="ECO:0000256" key="5">
    <source>
        <dbReference type="ARBA" id="ARBA00022741"/>
    </source>
</evidence>
<accession>A0ABP8AKL0</accession>
<reference evidence="14" key="1">
    <citation type="journal article" date="2019" name="Int. J. Syst. Evol. Microbiol.">
        <title>The Global Catalogue of Microorganisms (GCM) 10K type strain sequencing project: providing services to taxonomists for standard genome sequencing and annotation.</title>
        <authorList>
            <consortium name="The Broad Institute Genomics Platform"/>
            <consortium name="The Broad Institute Genome Sequencing Center for Infectious Disease"/>
            <person name="Wu L."/>
            <person name="Ma J."/>
        </authorList>
    </citation>
    <scope>NUCLEOTIDE SEQUENCE [LARGE SCALE GENOMIC DNA]</scope>
    <source>
        <strain evidence="14">JCM 17388</strain>
    </source>
</reference>
<keyword evidence="10" id="KW-1133">Transmembrane helix</keyword>
<keyword evidence="7" id="KW-0067">ATP-binding</keyword>
<dbReference type="RefSeq" id="WP_344916548.1">
    <property type="nucleotide sequence ID" value="NZ_BAABAQ010000002.1"/>
</dbReference>
<evidence type="ECO:0000259" key="11">
    <source>
        <dbReference type="Pfam" id="PF02518"/>
    </source>
</evidence>
<dbReference type="InterPro" id="IPR036890">
    <property type="entry name" value="HATPase_C_sf"/>
</dbReference>
<feature type="domain" description="Histidine kinase/HSP90-like ATPase" evidence="11">
    <location>
        <begin position="176"/>
        <end position="259"/>
    </location>
</feature>
<dbReference type="InterPro" id="IPR003594">
    <property type="entry name" value="HATPase_dom"/>
</dbReference>
<dbReference type="Gene3D" id="3.30.565.10">
    <property type="entry name" value="Histidine kinase-like ATPase, C-terminal domain"/>
    <property type="match status" value="1"/>
</dbReference>
<evidence type="ECO:0000313" key="14">
    <source>
        <dbReference type="Proteomes" id="UP001501251"/>
    </source>
</evidence>
<comment type="catalytic activity">
    <reaction evidence="1">
        <text>ATP + protein L-histidine = ADP + protein N-phospho-L-histidine.</text>
        <dbReference type="EC" id="2.7.13.3"/>
    </reaction>
</comment>
<dbReference type="PANTHER" id="PTHR24421:SF10">
    <property type="entry name" value="NITRATE_NITRITE SENSOR PROTEIN NARQ"/>
    <property type="match status" value="1"/>
</dbReference>
<keyword evidence="14" id="KW-1185">Reference proteome</keyword>
<dbReference type="PANTHER" id="PTHR24421">
    <property type="entry name" value="NITRATE/NITRITE SENSOR PROTEIN NARX-RELATED"/>
    <property type="match status" value="1"/>
</dbReference>
<evidence type="ECO:0000256" key="9">
    <source>
        <dbReference type="SAM" id="MobiDB-lite"/>
    </source>
</evidence>
<dbReference type="SUPFAM" id="SSF55874">
    <property type="entry name" value="ATPase domain of HSP90 chaperone/DNA topoisomerase II/histidine kinase"/>
    <property type="match status" value="1"/>
</dbReference>
<proteinExistence type="predicted"/>
<keyword evidence="8" id="KW-0902">Two-component regulatory system</keyword>
<keyword evidence="10" id="KW-0812">Transmembrane</keyword>
<comment type="caution">
    <text evidence="13">The sequence shown here is derived from an EMBL/GenBank/DDBJ whole genome shotgun (WGS) entry which is preliminary data.</text>
</comment>
<dbReference type="Gene3D" id="1.20.5.1930">
    <property type="match status" value="1"/>
</dbReference>